<evidence type="ECO:0008006" key="2">
    <source>
        <dbReference type="Google" id="ProtNLM"/>
    </source>
</evidence>
<dbReference type="Gene3D" id="1.10.260.40">
    <property type="entry name" value="lambda repressor-like DNA-binding domains"/>
    <property type="match status" value="1"/>
</dbReference>
<dbReference type="GO" id="GO:0003677">
    <property type="term" value="F:DNA binding"/>
    <property type="evidence" value="ECO:0007669"/>
    <property type="project" value="InterPro"/>
</dbReference>
<proteinExistence type="predicted"/>
<dbReference type="AlphaFoldDB" id="A0A0F9EUK8"/>
<evidence type="ECO:0000313" key="1">
    <source>
        <dbReference type="EMBL" id="KKL69961.1"/>
    </source>
</evidence>
<organism evidence="1">
    <name type="scientific">marine sediment metagenome</name>
    <dbReference type="NCBI Taxonomy" id="412755"/>
    <lineage>
        <taxon>unclassified sequences</taxon>
        <taxon>metagenomes</taxon>
        <taxon>ecological metagenomes</taxon>
    </lineage>
</organism>
<dbReference type="EMBL" id="LAZR01026040">
    <property type="protein sequence ID" value="KKL69961.1"/>
    <property type="molecule type" value="Genomic_DNA"/>
</dbReference>
<comment type="caution">
    <text evidence="1">The sequence shown here is derived from an EMBL/GenBank/DDBJ whole genome shotgun (WGS) entry which is preliminary data.</text>
</comment>
<sequence>MMPMNPLQRAIDEKGWRSLSAALEVSHQAIRKWVEAERLPRSEFSGETNYAEIIERETDGAVSANDLLEWSRSGWNTQAA</sequence>
<name>A0A0F9EUK8_9ZZZZ</name>
<protein>
    <recommendedName>
        <fullName evidence="2">HTH cro/C1-type domain-containing protein</fullName>
    </recommendedName>
</protein>
<accession>A0A0F9EUK8</accession>
<gene>
    <name evidence="1" type="ORF">LCGC14_2109680</name>
</gene>
<reference evidence="1" key="1">
    <citation type="journal article" date="2015" name="Nature">
        <title>Complex archaea that bridge the gap between prokaryotes and eukaryotes.</title>
        <authorList>
            <person name="Spang A."/>
            <person name="Saw J.H."/>
            <person name="Jorgensen S.L."/>
            <person name="Zaremba-Niedzwiedzka K."/>
            <person name="Martijn J."/>
            <person name="Lind A.E."/>
            <person name="van Eijk R."/>
            <person name="Schleper C."/>
            <person name="Guy L."/>
            <person name="Ettema T.J."/>
        </authorList>
    </citation>
    <scope>NUCLEOTIDE SEQUENCE</scope>
</reference>
<dbReference type="InterPro" id="IPR010982">
    <property type="entry name" value="Lambda_DNA-bd_dom_sf"/>
</dbReference>